<organism evidence="8 9">
    <name type="scientific">Naematelia encephala</name>
    <dbReference type="NCBI Taxonomy" id="71784"/>
    <lineage>
        <taxon>Eukaryota</taxon>
        <taxon>Fungi</taxon>
        <taxon>Dikarya</taxon>
        <taxon>Basidiomycota</taxon>
        <taxon>Agaricomycotina</taxon>
        <taxon>Tremellomycetes</taxon>
        <taxon>Tremellales</taxon>
        <taxon>Naemateliaceae</taxon>
        <taxon>Naematelia</taxon>
    </lineage>
</organism>
<dbReference type="EMBL" id="MCFC01000003">
    <property type="protein sequence ID" value="ORY34246.1"/>
    <property type="molecule type" value="Genomic_DNA"/>
</dbReference>
<sequence length="515" mass="57683">MSIVFQAPPPPRPSTSQQSNGYSSSHVNGRKASIAYRSPFGHGDTEENDVDDAMDEYDSEGEDGVAEVSRRKVIVHIEARLQPGTTIHVWRLRQLIQSYIPQPVIHLRIDAEVPNWREVTMLGDNLDRLWVAESVPAMEFVETNDPTQYELDYRIHIYASSVNTRIEEFAADLDDDDDDDQIAAASVRDLPSHELDGLWENLVYSGDLKGRLLNYIYSTIAFSEAEIDFNVVTWNRMVLLHGPPGTGKTSLCRALAQKLAIRLSDRYTEGRIVEINSHSLFSKWFSESGKLVQRLFSKVQDMVDVETTFVVVMIDEVESLTAARAAASSGNEPSDAIRVVNALLTQLDKLKARKNVLVMTTSNISGSIDSAFIDRADIKEYVGFPPAEAIYWILTSCLEELMTKSLIRKCRLMPWRDIGVEQSVEGLDLSPAEIRSAQVSARIANLAKTCEKHEMAGRLLRRIPVLAHARYLAASIGPGDTRPRSVERWLKAMEQVVEDERKSRDIVEAGPGKRG</sequence>
<evidence type="ECO:0000256" key="6">
    <source>
        <dbReference type="SAM" id="MobiDB-lite"/>
    </source>
</evidence>
<evidence type="ECO:0000259" key="7">
    <source>
        <dbReference type="SMART" id="SM00382"/>
    </source>
</evidence>
<keyword evidence="4" id="KW-0469">Meiosis</keyword>
<dbReference type="STRING" id="71784.A0A1Y2BHJ7"/>
<evidence type="ECO:0000313" key="8">
    <source>
        <dbReference type="EMBL" id="ORY34246.1"/>
    </source>
</evidence>
<keyword evidence="9" id="KW-1185">Reference proteome</keyword>
<feature type="compositionally biased region" description="Low complexity" evidence="6">
    <location>
        <begin position="14"/>
        <end position="25"/>
    </location>
</feature>
<dbReference type="Pfam" id="PF00004">
    <property type="entry name" value="AAA"/>
    <property type="match status" value="1"/>
</dbReference>
<dbReference type="InterPro" id="IPR027417">
    <property type="entry name" value="P-loop_NTPase"/>
</dbReference>
<evidence type="ECO:0000256" key="4">
    <source>
        <dbReference type="ARBA" id="ARBA00023254"/>
    </source>
</evidence>
<dbReference type="GO" id="GO:0005524">
    <property type="term" value="F:ATP binding"/>
    <property type="evidence" value="ECO:0007669"/>
    <property type="project" value="UniProtKB-KW"/>
</dbReference>
<gene>
    <name evidence="8" type="ORF">BCR39DRAFT_517222</name>
</gene>
<dbReference type="AlphaFoldDB" id="A0A1Y2BHJ7"/>
<protein>
    <submittedName>
        <fullName evidence="8">p-loop containing nucleoside triphosphate hydrolase protein</fullName>
    </submittedName>
</protein>
<dbReference type="GO" id="GO:0005694">
    <property type="term" value="C:chromosome"/>
    <property type="evidence" value="ECO:0007669"/>
    <property type="project" value="TreeGrafter"/>
</dbReference>
<dbReference type="InterPro" id="IPR003593">
    <property type="entry name" value="AAA+_ATPase"/>
</dbReference>
<dbReference type="SMART" id="SM00382">
    <property type="entry name" value="AAA"/>
    <property type="match status" value="1"/>
</dbReference>
<dbReference type="GO" id="GO:0007131">
    <property type="term" value="P:reciprocal meiotic recombination"/>
    <property type="evidence" value="ECO:0007669"/>
    <property type="project" value="TreeGrafter"/>
</dbReference>
<evidence type="ECO:0000313" key="9">
    <source>
        <dbReference type="Proteomes" id="UP000193986"/>
    </source>
</evidence>
<dbReference type="SUPFAM" id="SSF52540">
    <property type="entry name" value="P-loop containing nucleoside triphosphate hydrolases"/>
    <property type="match status" value="1"/>
</dbReference>
<dbReference type="GO" id="GO:0016887">
    <property type="term" value="F:ATP hydrolysis activity"/>
    <property type="evidence" value="ECO:0007669"/>
    <property type="project" value="InterPro"/>
</dbReference>
<dbReference type="FunFam" id="3.40.50.300:FF:000680">
    <property type="entry name" value="pachytene checkpoint protein 2 homolog"/>
    <property type="match status" value="1"/>
</dbReference>
<dbReference type="Pfam" id="PF23563">
    <property type="entry name" value="TRIP13_N"/>
    <property type="match status" value="1"/>
</dbReference>
<dbReference type="GO" id="GO:0005634">
    <property type="term" value="C:nucleus"/>
    <property type="evidence" value="ECO:0007669"/>
    <property type="project" value="TreeGrafter"/>
</dbReference>
<dbReference type="GO" id="GO:0051598">
    <property type="term" value="P:meiotic recombination checkpoint signaling"/>
    <property type="evidence" value="ECO:0007669"/>
    <property type="project" value="TreeGrafter"/>
</dbReference>
<comment type="similarity">
    <text evidence="1">Belongs to the AAA ATPase family. PCH2 subfamily.</text>
</comment>
<keyword evidence="8" id="KW-0378">Hydrolase</keyword>
<keyword evidence="3 5" id="KW-0067">ATP-binding</keyword>
<dbReference type="InterPro" id="IPR003959">
    <property type="entry name" value="ATPase_AAA_core"/>
</dbReference>
<accession>A0A1Y2BHJ7</accession>
<evidence type="ECO:0000256" key="1">
    <source>
        <dbReference type="ARBA" id="ARBA00007271"/>
    </source>
</evidence>
<proteinExistence type="inferred from homology"/>
<name>A0A1Y2BHJ7_9TREE</name>
<evidence type="ECO:0000256" key="5">
    <source>
        <dbReference type="RuleBase" id="RU003651"/>
    </source>
</evidence>
<dbReference type="Pfam" id="PF23242">
    <property type="entry name" value="AAA_lid_TRIP13_C"/>
    <property type="match status" value="1"/>
</dbReference>
<dbReference type="InParanoid" id="A0A1Y2BHJ7"/>
<dbReference type="Gene3D" id="3.40.50.300">
    <property type="entry name" value="P-loop containing nucleotide triphosphate hydrolases"/>
    <property type="match status" value="1"/>
</dbReference>
<feature type="compositionally biased region" description="Acidic residues" evidence="6">
    <location>
        <begin position="46"/>
        <end position="64"/>
    </location>
</feature>
<evidence type="ECO:0000256" key="3">
    <source>
        <dbReference type="ARBA" id="ARBA00022840"/>
    </source>
</evidence>
<feature type="domain" description="AAA+ ATPase" evidence="7">
    <location>
        <begin position="234"/>
        <end position="386"/>
    </location>
</feature>
<dbReference type="PANTHER" id="PTHR45991">
    <property type="entry name" value="PACHYTENE CHECKPOINT PROTEIN 2"/>
    <property type="match status" value="1"/>
</dbReference>
<dbReference type="OrthoDB" id="10042665at2759"/>
<dbReference type="InterPro" id="IPR003960">
    <property type="entry name" value="ATPase_AAA_CS"/>
</dbReference>
<reference evidence="8 9" key="1">
    <citation type="submission" date="2016-07" db="EMBL/GenBank/DDBJ databases">
        <title>Pervasive Adenine N6-methylation of Active Genes in Fungi.</title>
        <authorList>
            <consortium name="DOE Joint Genome Institute"/>
            <person name="Mondo S.J."/>
            <person name="Dannebaum R.O."/>
            <person name="Kuo R.C."/>
            <person name="Labutti K."/>
            <person name="Haridas S."/>
            <person name="Kuo A."/>
            <person name="Salamov A."/>
            <person name="Ahrendt S.R."/>
            <person name="Lipzen A."/>
            <person name="Sullivan W."/>
            <person name="Andreopoulos W.B."/>
            <person name="Clum A."/>
            <person name="Lindquist E."/>
            <person name="Daum C."/>
            <person name="Ramamoorthy G.K."/>
            <person name="Gryganskyi A."/>
            <person name="Culley D."/>
            <person name="Magnuson J.K."/>
            <person name="James T.Y."/>
            <person name="O'Malley M.A."/>
            <person name="Stajich J.E."/>
            <person name="Spatafora J.W."/>
            <person name="Visel A."/>
            <person name="Grigoriev I.V."/>
        </authorList>
    </citation>
    <scope>NUCLEOTIDE SEQUENCE [LARGE SCALE GENOMIC DNA]</scope>
    <source>
        <strain evidence="8 9">68-887.2</strain>
    </source>
</reference>
<comment type="caution">
    <text evidence="8">The sequence shown here is derived from an EMBL/GenBank/DDBJ whole genome shotgun (WGS) entry which is preliminary data.</text>
</comment>
<dbReference type="PROSITE" id="PS00674">
    <property type="entry name" value="AAA"/>
    <property type="match status" value="1"/>
</dbReference>
<dbReference type="PANTHER" id="PTHR45991:SF1">
    <property type="entry name" value="PACHYTENE CHECKPOINT PROTEIN 2 HOMOLOG"/>
    <property type="match status" value="1"/>
</dbReference>
<dbReference type="InterPro" id="IPR058249">
    <property type="entry name" value="Pch2_C"/>
</dbReference>
<keyword evidence="2 5" id="KW-0547">Nucleotide-binding</keyword>
<evidence type="ECO:0000256" key="2">
    <source>
        <dbReference type="ARBA" id="ARBA00022741"/>
    </source>
</evidence>
<feature type="region of interest" description="Disordered" evidence="6">
    <location>
        <begin position="1"/>
        <end position="64"/>
    </location>
</feature>
<dbReference type="Proteomes" id="UP000193986">
    <property type="component" value="Unassembled WGS sequence"/>
</dbReference>
<dbReference type="InterPro" id="IPR044539">
    <property type="entry name" value="Pch2-like"/>
</dbReference>